<comment type="subunit">
    <text evidence="5">Heterooligomer composed of large and small subunits.</text>
</comment>
<dbReference type="Pfam" id="PF13742">
    <property type="entry name" value="tRNA_anti_2"/>
    <property type="match status" value="1"/>
</dbReference>
<evidence type="ECO:0000256" key="5">
    <source>
        <dbReference type="HAMAP-Rule" id="MF_00378"/>
    </source>
</evidence>
<dbReference type="HAMAP" id="MF_00378">
    <property type="entry name" value="Exonuc_7_L"/>
    <property type="match status" value="1"/>
</dbReference>
<comment type="function">
    <text evidence="5">Bidirectionally degrades single-stranded DNA into large acid-insoluble oligonucleotides, which are then degraded further into small acid-soluble oligonucleotides.</text>
</comment>
<keyword evidence="4 5" id="KW-0269">Exonuclease</keyword>
<dbReference type="PANTHER" id="PTHR30008:SF0">
    <property type="entry name" value="EXODEOXYRIBONUCLEASE 7 LARGE SUBUNIT"/>
    <property type="match status" value="1"/>
</dbReference>
<dbReference type="GO" id="GO:0005737">
    <property type="term" value="C:cytoplasm"/>
    <property type="evidence" value="ECO:0007669"/>
    <property type="project" value="UniProtKB-SubCell"/>
</dbReference>
<evidence type="ECO:0000256" key="2">
    <source>
        <dbReference type="ARBA" id="ARBA00022722"/>
    </source>
</evidence>
<dbReference type="InterPro" id="IPR020579">
    <property type="entry name" value="Exonuc_VII_lsu_C"/>
</dbReference>
<dbReference type="GO" id="GO:0009318">
    <property type="term" value="C:exodeoxyribonuclease VII complex"/>
    <property type="evidence" value="ECO:0007669"/>
    <property type="project" value="UniProtKB-UniRule"/>
</dbReference>
<dbReference type="PANTHER" id="PTHR30008">
    <property type="entry name" value="EXODEOXYRIBONUCLEASE 7 LARGE SUBUNIT"/>
    <property type="match status" value="1"/>
</dbReference>
<dbReference type="CDD" id="cd04489">
    <property type="entry name" value="ExoVII_LU_OBF"/>
    <property type="match status" value="1"/>
</dbReference>
<reference evidence="9" key="1">
    <citation type="journal article" date="2021" name="PeerJ">
        <title>Extensive microbial diversity within the chicken gut microbiome revealed by metagenomics and culture.</title>
        <authorList>
            <person name="Gilroy R."/>
            <person name="Ravi A."/>
            <person name="Getino M."/>
            <person name="Pursley I."/>
            <person name="Horton D.L."/>
            <person name="Alikhan N.F."/>
            <person name="Baker D."/>
            <person name="Gharbi K."/>
            <person name="Hall N."/>
            <person name="Watson M."/>
            <person name="Adriaenssens E.M."/>
            <person name="Foster-Nyarko E."/>
            <person name="Jarju S."/>
            <person name="Secka A."/>
            <person name="Antonio M."/>
            <person name="Oren A."/>
            <person name="Chaudhuri R.R."/>
            <person name="La Ragione R."/>
            <person name="Hildebrand F."/>
            <person name="Pallen M.J."/>
        </authorList>
    </citation>
    <scope>NUCLEOTIDE SEQUENCE</scope>
    <source>
        <strain evidence="9">CHK186-16707</strain>
    </source>
</reference>
<evidence type="ECO:0000259" key="8">
    <source>
        <dbReference type="Pfam" id="PF13742"/>
    </source>
</evidence>
<feature type="domain" description="OB-fold nucleic acid binding" evidence="8">
    <location>
        <begin position="5"/>
        <end position="114"/>
    </location>
</feature>
<dbReference type="Pfam" id="PF02601">
    <property type="entry name" value="Exonuc_VII_L"/>
    <property type="match status" value="1"/>
</dbReference>
<dbReference type="Proteomes" id="UP000824225">
    <property type="component" value="Unassembled WGS sequence"/>
</dbReference>
<evidence type="ECO:0000256" key="1">
    <source>
        <dbReference type="ARBA" id="ARBA00022490"/>
    </source>
</evidence>
<dbReference type="InterPro" id="IPR025824">
    <property type="entry name" value="OB-fold_nuc-bd_dom"/>
</dbReference>
<evidence type="ECO:0000259" key="7">
    <source>
        <dbReference type="Pfam" id="PF02601"/>
    </source>
</evidence>
<comment type="similarity">
    <text evidence="5 6">Belongs to the XseA family.</text>
</comment>
<keyword evidence="3 5" id="KW-0378">Hydrolase</keyword>
<gene>
    <name evidence="5 9" type="primary">xseA</name>
    <name evidence="9" type="ORF">H9962_01390</name>
</gene>
<proteinExistence type="inferred from homology"/>
<sequence>MDNILSVRELTERLRQVVEQRFPYAWVRGEVTNLSRPSSGHVYFSLKEGDALLGCVWFAGRQKTHERFDPLTGEVWEGGPKPSLAHSLENGQEIVCAGRLSVYGPRGAYQMLVDLAQETGRGRWYLAFEELKRSLAAQGFFDQSRKRPIPDSPRRVALITAPTGAAVRDFIRIAADRGLGAGIRIYPTPVQGDDAPPRIVAALEEANRQGWAEVAVLIRGGGSIQDLWAFNDERVARAVFASRLPVLTGVGHEIDHSIADFVADKAAATPSHTAQLLWPERRTYAQRVDDAETALLQAAARRLGYGLRALDGLERTLTLLSPTARLNRQTERLADAVGRLTPALQRLLREREADLSAGLAALMRHGGPNGLEQRRRALDELVPRLDSAGRARLDRAGREAERGRDRLLPLAALRLDRAEHSLERLALRLAGLDPAAPLERGYALVHGRDGRLVRSVDDVAVDENVSLEVRNGSIAARVTGVTPAPSPNPS</sequence>
<organism evidence="9 10">
    <name type="scientific">Candidatus Mailhella merdigallinarum</name>
    <dbReference type="NCBI Taxonomy" id="2838658"/>
    <lineage>
        <taxon>Bacteria</taxon>
        <taxon>Pseudomonadati</taxon>
        <taxon>Thermodesulfobacteriota</taxon>
        <taxon>Desulfovibrionia</taxon>
        <taxon>Desulfovibrionales</taxon>
        <taxon>Desulfovibrionaceae</taxon>
        <taxon>Mailhella</taxon>
    </lineage>
</organism>
<evidence type="ECO:0000256" key="6">
    <source>
        <dbReference type="RuleBase" id="RU004355"/>
    </source>
</evidence>
<dbReference type="EMBL" id="DXAN01000003">
    <property type="protein sequence ID" value="HJA07835.1"/>
    <property type="molecule type" value="Genomic_DNA"/>
</dbReference>
<dbReference type="GO" id="GO:0008855">
    <property type="term" value="F:exodeoxyribonuclease VII activity"/>
    <property type="evidence" value="ECO:0007669"/>
    <property type="project" value="UniProtKB-UniRule"/>
</dbReference>
<dbReference type="NCBIfam" id="TIGR00237">
    <property type="entry name" value="xseA"/>
    <property type="match status" value="1"/>
</dbReference>
<evidence type="ECO:0000313" key="10">
    <source>
        <dbReference type="Proteomes" id="UP000824225"/>
    </source>
</evidence>
<comment type="catalytic activity">
    <reaction evidence="5 6">
        <text>Exonucleolytic cleavage in either 5'- to 3'- or 3'- to 5'-direction to yield nucleoside 5'-phosphates.</text>
        <dbReference type="EC" id="3.1.11.6"/>
    </reaction>
</comment>
<comment type="caution">
    <text evidence="9">The sequence shown here is derived from an EMBL/GenBank/DDBJ whole genome shotgun (WGS) entry which is preliminary data.</text>
</comment>
<dbReference type="AlphaFoldDB" id="A0A9D2HDL0"/>
<keyword evidence="1 5" id="KW-0963">Cytoplasm</keyword>
<evidence type="ECO:0000256" key="4">
    <source>
        <dbReference type="ARBA" id="ARBA00022839"/>
    </source>
</evidence>
<evidence type="ECO:0000256" key="3">
    <source>
        <dbReference type="ARBA" id="ARBA00022801"/>
    </source>
</evidence>
<feature type="domain" description="Exonuclease VII large subunit C-terminal" evidence="7">
    <location>
        <begin position="141"/>
        <end position="476"/>
    </location>
</feature>
<dbReference type="EC" id="3.1.11.6" evidence="5"/>
<name>A0A9D2HDL0_9BACT</name>
<comment type="subcellular location">
    <subcellularLocation>
        <location evidence="5 6">Cytoplasm</location>
    </subcellularLocation>
</comment>
<accession>A0A9D2HDL0</accession>
<keyword evidence="2 5" id="KW-0540">Nuclease</keyword>
<protein>
    <recommendedName>
        <fullName evidence="5">Exodeoxyribonuclease 7 large subunit</fullName>
        <ecNumber evidence="5">3.1.11.6</ecNumber>
    </recommendedName>
    <alternativeName>
        <fullName evidence="5">Exodeoxyribonuclease VII large subunit</fullName>
        <shortName evidence="5">Exonuclease VII large subunit</shortName>
    </alternativeName>
</protein>
<dbReference type="GO" id="GO:0003676">
    <property type="term" value="F:nucleic acid binding"/>
    <property type="evidence" value="ECO:0007669"/>
    <property type="project" value="InterPro"/>
</dbReference>
<dbReference type="GO" id="GO:0006308">
    <property type="term" value="P:DNA catabolic process"/>
    <property type="evidence" value="ECO:0007669"/>
    <property type="project" value="UniProtKB-UniRule"/>
</dbReference>
<reference evidence="9" key="2">
    <citation type="submission" date="2021-04" db="EMBL/GenBank/DDBJ databases">
        <authorList>
            <person name="Gilroy R."/>
        </authorList>
    </citation>
    <scope>NUCLEOTIDE SEQUENCE</scope>
    <source>
        <strain evidence="9">CHK186-16707</strain>
    </source>
</reference>
<dbReference type="InterPro" id="IPR003753">
    <property type="entry name" value="Exonuc_VII_L"/>
</dbReference>
<evidence type="ECO:0000313" key="9">
    <source>
        <dbReference type="EMBL" id="HJA07835.1"/>
    </source>
</evidence>